<evidence type="ECO:0000313" key="1">
    <source>
        <dbReference type="EMBL" id="KAF7823710.1"/>
    </source>
</evidence>
<evidence type="ECO:0000313" key="2">
    <source>
        <dbReference type="Proteomes" id="UP000634136"/>
    </source>
</evidence>
<protein>
    <submittedName>
        <fullName evidence="1">Uncharacterized protein</fullName>
    </submittedName>
</protein>
<dbReference type="Proteomes" id="UP000634136">
    <property type="component" value="Unassembled WGS sequence"/>
</dbReference>
<comment type="caution">
    <text evidence="1">The sequence shown here is derived from an EMBL/GenBank/DDBJ whole genome shotgun (WGS) entry which is preliminary data.</text>
</comment>
<accession>A0A834TKY5</accession>
<organism evidence="1 2">
    <name type="scientific">Senna tora</name>
    <dbReference type="NCBI Taxonomy" id="362788"/>
    <lineage>
        <taxon>Eukaryota</taxon>
        <taxon>Viridiplantae</taxon>
        <taxon>Streptophyta</taxon>
        <taxon>Embryophyta</taxon>
        <taxon>Tracheophyta</taxon>
        <taxon>Spermatophyta</taxon>
        <taxon>Magnoliopsida</taxon>
        <taxon>eudicotyledons</taxon>
        <taxon>Gunneridae</taxon>
        <taxon>Pentapetalae</taxon>
        <taxon>rosids</taxon>
        <taxon>fabids</taxon>
        <taxon>Fabales</taxon>
        <taxon>Fabaceae</taxon>
        <taxon>Caesalpinioideae</taxon>
        <taxon>Cassia clade</taxon>
        <taxon>Senna</taxon>
    </lineage>
</organism>
<proteinExistence type="predicted"/>
<dbReference type="EMBL" id="JAAIUW010000007">
    <property type="protein sequence ID" value="KAF7823710.1"/>
    <property type="molecule type" value="Genomic_DNA"/>
</dbReference>
<dbReference type="AlphaFoldDB" id="A0A834TKY5"/>
<reference evidence="1" key="1">
    <citation type="submission" date="2020-09" db="EMBL/GenBank/DDBJ databases">
        <title>Genome-Enabled Discovery of Anthraquinone Biosynthesis in Senna tora.</title>
        <authorList>
            <person name="Kang S.-H."/>
            <person name="Pandey R.P."/>
            <person name="Lee C.-M."/>
            <person name="Sim J.-S."/>
            <person name="Jeong J.-T."/>
            <person name="Choi B.-S."/>
            <person name="Jung M."/>
            <person name="Ginzburg D."/>
            <person name="Zhao K."/>
            <person name="Won S.Y."/>
            <person name="Oh T.-J."/>
            <person name="Yu Y."/>
            <person name="Kim N.-H."/>
            <person name="Lee O.R."/>
            <person name="Lee T.-H."/>
            <person name="Bashyal P."/>
            <person name="Kim T.-S."/>
            <person name="Lee W.-H."/>
            <person name="Kawkins C."/>
            <person name="Kim C.-K."/>
            <person name="Kim J.S."/>
            <person name="Ahn B.O."/>
            <person name="Rhee S.Y."/>
            <person name="Sohng J.K."/>
        </authorList>
    </citation>
    <scope>NUCLEOTIDE SEQUENCE</scope>
    <source>
        <tissue evidence="1">Leaf</tissue>
    </source>
</reference>
<gene>
    <name evidence="1" type="ORF">G2W53_021854</name>
</gene>
<sequence>MRWYSNDPSMGIERVVNSLMKTRMRLDVLKQGQSLER</sequence>
<name>A0A834TKY5_9FABA</name>
<keyword evidence="2" id="KW-1185">Reference proteome</keyword>